<dbReference type="EMBL" id="JRYO01000005">
    <property type="protein sequence ID" value="KHE94205.1"/>
    <property type="molecule type" value="Genomic_DNA"/>
</dbReference>
<keyword evidence="7" id="KW-1005">Bacterial flagellum biogenesis</keyword>
<keyword evidence="10" id="KW-1006">Bacterial flagellum protein export</keyword>
<evidence type="ECO:0000256" key="9">
    <source>
        <dbReference type="ARBA" id="ARBA00023136"/>
    </source>
</evidence>
<dbReference type="GO" id="GO:0015031">
    <property type="term" value="P:protein transport"/>
    <property type="evidence" value="ECO:0007669"/>
    <property type="project" value="UniProtKB-KW"/>
</dbReference>
<evidence type="ECO:0000256" key="6">
    <source>
        <dbReference type="ARBA" id="ARBA00022500"/>
    </source>
</evidence>
<keyword evidence="5" id="KW-1003">Cell membrane</keyword>
<protein>
    <recommendedName>
        <fullName evidence="3">Flagellar FliJ protein</fullName>
    </recommendedName>
</protein>
<evidence type="ECO:0000313" key="13">
    <source>
        <dbReference type="Proteomes" id="UP000030652"/>
    </source>
</evidence>
<evidence type="ECO:0000256" key="11">
    <source>
        <dbReference type="SAM" id="Coils"/>
    </source>
</evidence>
<dbReference type="GO" id="GO:0006935">
    <property type="term" value="P:chemotaxis"/>
    <property type="evidence" value="ECO:0007669"/>
    <property type="project" value="UniProtKB-KW"/>
</dbReference>
<evidence type="ECO:0000256" key="5">
    <source>
        <dbReference type="ARBA" id="ARBA00022475"/>
    </source>
</evidence>
<evidence type="ECO:0000256" key="8">
    <source>
        <dbReference type="ARBA" id="ARBA00022927"/>
    </source>
</evidence>
<name>A0A0B0EU57_9BACT</name>
<comment type="subcellular location">
    <subcellularLocation>
        <location evidence="1">Cell membrane</location>
        <topology evidence="1">Peripheral membrane protein</topology>
        <orientation evidence="1">Cytoplasmic side</orientation>
    </subcellularLocation>
</comment>
<dbReference type="GO" id="GO:0005886">
    <property type="term" value="C:plasma membrane"/>
    <property type="evidence" value="ECO:0007669"/>
    <property type="project" value="UniProtKB-SubCell"/>
</dbReference>
<evidence type="ECO:0000256" key="10">
    <source>
        <dbReference type="ARBA" id="ARBA00023225"/>
    </source>
</evidence>
<dbReference type="InterPro" id="IPR012823">
    <property type="entry name" value="Flagell_FliJ"/>
</dbReference>
<keyword evidence="11" id="KW-0175">Coiled coil</keyword>
<comment type="similarity">
    <text evidence="2">Belongs to the FliJ family.</text>
</comment>
<dbReference type="Pfam" id="PF02050">
    <property type="entry name" value="FliJ"/>
    <property type="match status" value="1"/>
</dbReference>
<dbReference type="GO" id="GO:0009288">
    <property type="term" value="C:bacterial-type flagellum"/>
    <property type="evidence" value="ECO:0007669"/>
    <property type="project" value="InterPro"/>
</dbReference>
<organism evidence="12 13">
    <name type="scientific">Candidatus Scalindua brodae</name>
    <dbReference type="NCBI Taxonomy" id="237368"/>
    <lineage>
        <taxon>Bacteria</taxon>
        <taxon>Pseudomonadati</taxon>
        <taxon>Planctomycetota</taxon>
        <taxon>Candidatus Brocadiia</taxon>
        <taxon>Candidatus Brocadiales</taxon>
        <taxon>Candidatus Scalinduaceae</taxon>
        <taxon>Candidatus Scalindua</taxon>
    </lineage>
</organism>
<dbReference type="InterPro" id="IPR053716">
    <property type="entry name" value="Flag_assembly_chemotaxis_eff"/>
</dbReference>
<sequence>MGENAKFHFKLQSLLNKERIYEEECIGRLRAVQNILLKEKTELEDLENRKLTSQSELTSRQRMEIASGELATYEDYFINLAVSMDASKFRIQKISTELNTVQEELIEIVKKRKALEKLRKRREEEHNNYLELLSNKEMDDVAMTKFNNKLVTENEQDQVE</sequence>
<evidence type="ECO:0000256" key="2">
    <source>
        <dbReference type="ARBA" id="ARBA00010004"/>
    </source>
</evidence>
<keyword evidence="9" id="KW-0472">Membrane</keyword>
<keyword evidence="6" id="KW-0145">Chemotaxis</keyword>
<evidence type="ECO:0000256" key="1">
    <source>
        <dbReference type="ARBA" id="ARBA00004413"/>
    </source>
</evidence>
<dbReference type="Gene3D" id="1.10.287.1700">
    <property type="match status" value="1"/>
</dbReference>
<evidence type="ECO:0000256" key="7">
    <source>
        <dbReference type="ARBA" id="ARBA00022795"/>
    </source>
</evidence>
<dbReference type="GO" id="GO:0071973">
    <property type="term" value="P:bacterial-type flagellum-dependent cell motility"/>
    <property type="evidence" value="ECO:0007669"/>
    <property type="project" value="InterPro"/>
</dbReference>
<evidence type="ECO:0000256" key="4">
    <source>
        <dbReference type="ARBA" id="ARBA00022448"/>
    </source>
</evidence>
<reference evidence="12 13" key="1">
    <citation type="submission" date="2014-10" db="EMBL/GenBank/DDBJ databases">
        <title>Draft genome of anammox bacterium scalindua brodae, obtained using differential coverage binning of sequence data from two enrichment reactors.</title>
        <authorList>
            <person name="Speth D.R."/>
            <person name="Russ L."/>
            <person name="Kartal B."/>
            <person name="Op den Camp H.J."/>
            <person name="Dutilh B.E."/>
            <person name="Jetten M.S."/>
        </authorList>
    </citation>
    <scope>NUCLEOTIDE SEQUENCE [LARGE SCALE GENOMIC DNA]</scope>
    <source>
        <strain evidence="12">RU1</strain>
    </source>
</reference>
<comment type="caution">
    <text evidence="12">The sequence shown here is derived from an EMBL/GenBank/DDBJ whole genome shotgun (WGS) entry which is preliminary data.</text>
</comment>
<dbReference type="GO" id="GO:0044781">
    <property type="term" value="P:bacterial-type flagellum organization"/>
    <property type="evidence" value="ECO:0007669"/>
    <property type="project" value="UniProtKB-KW"/>
</dbReference>
<dbReference type="Proteomes" id="UP000030652">
    <property type="component" value="Unassembled WGS sequence"/>
</dbReference>
<evidence type="ECO:0000256" key="3">
    <source>
        <dbReference type="ARBA" id="ARBA00020392"/>
    </source>
</evidence>
<proteinExistence type="inferred from homology"/>
<keyword evidence="8" id="KW-0653">Protein transport</keyword>
<keyword evidence="4" id="KW-0813">Transport</keyword>
<evidence type="ECO:0000313" key="12">
    <source>
        <dbReference type="EMBL" id="KHE94205.1"/>
    </source>
</evidence>
<accession>A0A0B0EU57</accession>
<dbReference type="AlphaFoldDB" id="A0A0B0EU57"/>
<feature type="coiled-coil region" evidence="11">
    <location>
        <begin position="29"/>
        <end position="56"/>
    </location>
</feature>
<feature type="coiled-coil region" evidence="11">
    <location>
        <begin position="91"/>
        <end position="135"/>
    </location>
</feature>
<gene>
    <name evidence="12" type="ORF">SCABRO_00043</name>
</gene>